<keyword evidence="2" id="KW-0808">Transferase</keyword>
<evidence type="ECO:0000256" key="5">
    <source>
        <dbReference type="ARBA" id="ARBA00022840"/>
    </source>
</evidence>
<evidence type="ECO:0000313" key="9">
    <source>
        <dbReference type="Proteomes" id="UP000030762"/>
    </source>
</evidence>
<dbReference type="SUPFAM" id="SSF56112">
    <property type="entry name" value="Protein kinase-like (PK-like)"/>
    <property type="match status" value="1"/>
</dbReference>
<dbReference type="GeneID" id="19941029"/>
<dbReference type="Pfam" id="PF00069">
    <property type="entry name" value="Pkinase"/>
    <property type="match status" value="1"/>
</dbReference>
<dbReference type="PROSITE" id="PS50011">
    <property type="entry name" value="PROTEIN_KINASE_DOM"/>
    <property type="match status" value="1"/>
</dbReference>
<dbReference type="Gene3D" id="1.10.510.10">
    <property type="entry name" value="Transferase(Phosphotransferase) domain 1"/>
    <property type="match status" value="1"/>
</dbReference>
<keyword evidence="5" id="KW-0067">ATP-binding</keyword>
<keyword evidence="1" id="KW-0723">Serine/threonine-protein kinase</keyword>
<dbReference type="GO" id="GO:0005524">
    <property type="term" value="F:ATP binding"/>
    <property type="evidence" value="ECO:0007669"/>
    <property type="project" value="UniProtKB-KW"/>
</dbReference>
<evidence type="ECO:0000256" key="4">
    <source>
        <dbReference type="ARBA" id="ARBA00022777"/>
    </source>
</evidence>
<dbReference type="Proteomes" id="UP000030762">
    <property type="component" value="Unassembled WGS sequence"/>
</dbReference>
<dbReference type="STRING" id="1156394.T0SI96"/>
<evidence type="ECO:0000256" key="2">
    <source>
        <dbReference type="ARBA" id="ARBA00022679"/>
    </source>
</evidence>
<dbReference type="eggNOG" id="KOG0595">
    <property type="taxonomic scope" value="Eukaryota"/>
</dbReference>
<keyword evidence="4" id="KW-0418">Kinase</keyword>
<dbReference type="InterPro" id="IPR000719">
    <property type="entry name" value="Prot_kinase_dom"/>
</dbReference>
<keyword evidence="9" id="KW-1185">Reference proteome</keyword>
<gene>
    <name evidence="8" type="ORF">SDRG_00302</name>
</gene>
<evidence type="ECO:0000313" key="8">
    <source>
        <dbReference type="EMBL" id="EQC42572.1"/>
    </source>
</evidence>
<dbReference type="PANTHER" id="PTHR24345:SF0">
    <property type="entry name" value="CELL CYCLE SERINE_THREONINE-PROTEIN KINASE CDC5_MSD2"/>
    <property type="match status" value="1"/>
</dbReference>
<name>T0SI96_SAPDV</name>
<evidence type="ECO:0000259" key="7">
    <source>
        <dbReference type="PROSITE" id="PS50011"/>
    </source>
</evidence>
<dbReference type="GO" id="GO:0004674">
    <property type="term" value="F:protein serine/threonine kinase activity"/>
    <property type="evidence" value="ECO:0007669"/>
    <property type="project" value="UniProtKB-KW"/>
</dbReference>
<dbReference type="AlphaFoldDB" id="T0SI96"/>
<protein>
    <recommendedName>
        <fullName evidence="7">Protein kinase domain-containing protein</fullName>
    </recommendedName>
</protein>
<dbReference type="RefSeq" id="XP_008603995.1">
    <property type="nucleotide sequence ID" value="XM_008605773.1"/>
</dbReference>
<dbReference type="InParanoid" id="T0SI96"/>
<sequence length="126" mass="13999">MVAELVARLREPPPSWASGKSPTRRKGDHKKPAISPPATWWLSKPCGLRTSTIHGCHFTVSYLLLATEYCYHGDLFDYNEVNKPLPSRTIRKFTGQIAANLGALHAAGVMHRDIEPENIYVDGIST</sequence>
<dbReference type="VEuPathDB" id="FungiDB:SDRG_00302"/>
<keyword evidence="3" id="KW-0547">Nucleotide-binding</keyword>
<dbReference type="PANTHER" id="PTHR24345">
    <property type="entry name" value="SERINE/THREONINE-PROTEIN KINASE PLK"/>
    <property type="match status" value="1"/>
</dbReference>
<proteinExistence type="predicted"/>
<dbReference type="EMBL" id="JH767132">
    <property type="protein sequence ID" value="EQC42572.1"/>
    <property type="molecule type" value="Genomic_DNA"/>
</dbReference>
<feature type="domain" description="Protein kinase" evidence="7">
    <location>
        <begin position="1"/>
        <end position="126"/>
    </location>
</feature>
<organism evidence="8 9">
    <name type="scientific">Saprolegnia diclina (strain VS20)</name>
    <dbReference type="NCBI Taxonomy" id="1156394"/>
    <lineage>
        <taxon>Eukaryota</taxon>
        <taxon>Sar</taxon>
        <taxon>Stramenopiles</taxon>
        <taxon>Oomycota</taxon>
        <taxon>Saprolegniomycetes</taxon>
        <taxon>Saprolegniales</taxon>
        <taxon>Saprolegniaceae</taxon>
        <taxon>Saprolegnia</taxon>
    </lineage>
</organism>
<dbReference type="OrthoDB" id="347657at2759"/>
<reference evidence="8 9" key="1">
    <citation type="submission" date="2012-04" db="EMBL/GenBank/DDBJ databases">
        <title>The Genome Sequence of Saprolegnia declina VS20.</title>
        <authorList>
            <consortium name="The Broad Institute Genome Sequencing Platform"/>
            <person name="Russ C."/>
            <person name="Nusbaum C."/>
            <person name="Tyler B."/>
            <person name="van West P."/>
            <person name="Dieguez-Uribeondo J."/>
            <person name="de Bruijn I."/>
            <person name="Tripathy S."/>
            <person name="Jiang R."/>
            <person name="Young S.K."/>
            <person name="Zeng Q."/>
            <person name="Gargeya S."/>
            <person name="Fitzgerald M."/>
            <person name="Haas B."/>
            <person name="Abouelleil A."/>
            <person name="Alvarado L."/>
            <person name="Arachchi H.M."/>
            <person name="Berlin A."/>
            <person name="Chapman S.B."/>
            <person name="Goldberg J."/>
            <person name="Griggs A."/>
            <person name="Gujja S."/>
            <person name="Hansen M."/>
            <person name="Howarth C."/>
            <person name="Imamovic A."/>
            <person name="Larimer J."/>
            <person name="McCowen C."/>
            <person name="Montmayeur A."/>
            <person name="Murphy C."/>
            <person name="Neiman D."/>
            <person name="Pearson M."/>
            <person name="Priest M."/>
            <person name="Roberts A."/>
            <person name="Saif S."/>
            <person name="Shea T."/>
            <person name="Sisk P."/>
            <person name="Sykes S."/>
            <person name="Wortman J."/>
            <person name="Nusbaum C."/>
            <person name="Birren B."/>
        </authorList>
    </citation>
    <scope>NUCLEOTIDE SEQUENCE [LARGE SCALE GENOMIC DNA]</scope>
    <source>
        <strain evidence="8 9">VS20</strain>
    </source>
</reference>
<feature type="region of interest" description="Disordered" evidence="6">
    <location>
        <begin position="8"/>
        <end position="36"/>
    </location>
</feature>
<evidence type="ECO:0000256" key="1">
    <source>
        <dbReference type="ARBA" id="ARBA00022527"/>
    </source>
</evidence>
<dbReference type="InterPro" id="IPR011009">
    <property type="entry name" value="Kinase-like_dom_sf"/>
</dbReference>
<evidence type="ECO:0000256" key="6">
    <source>
        <dbReference type="SAM" id="MobiDB-lite"/>
    </source>
</evidence>
<accession>T0SI96</accession>
<evidence type="ECO:0000256" key="3">
    <source>
        <dbReference type="ARBA" id="ARBA00022741"/>
    </source>
</evidence>
<dbReference type="GO" id="GO:0005634">
    <property type="term" value="C:nucleus"/>
    <property type="evidence" value="ECO:0007669"/>
    <property type="project" value="TreeGrafter"/>
</dbReference>